<evidence type="ECO:0000313" key="3">
    <source>
        <dbReference type="Proteomes" id="UP000031166"/>
    </source>
</evidence>
<reference evidence="2 3" key="1">
    <citation type="submission" date="2014-12" db="EMBL/GenBank/DDBJ databases">
        <title>Genome sequencing of Brevundimonas nasdae TPW30.</title>
        <authorList>
            <person name="Tan P.W."/>
            <person name="Chan K.-G."/>
        </authorList>
    </citation>
    <scope>NUCLEOTIDE SEQUENCE [LARGE SCALE GENOMIC DNA]</scope>
    <source>
        <strain evidence="2 3">TPW30</strain>
    </source>
</reference>
<proteinExistence type="predicted"/>
<gene>
    <name evidence="2" type="ORF">RM53_05030</name>
</gene>
<sequence length="171" mass="18136">MTLRYASRFAVAEPNYASIGAQADRDYNAGRFGTGRNATRAYLAVKERVAAGSRQSASIPPEERRTATVARSYVGSALGELVGEAPPPDRRRLGADALIEWERRVAGGKAPMAAADEIIAEYTPRFTRRSTATADGNTRAPGATRAPGSTQTARAGGVTRVDRNGNIIQGD</sequence>
<evidence type="ECO:0000256" key="1">
    <source>
        <dbReference type="SAM" id="MobiDB-lite"/>
    </source>
</evidence>
<name>A0A0B4DZS0_9CAUL</name>
<dbReference type="Proteomes" id="UP000031166">
    <property type="component" value="Unassembled WGS sequence"/>
</dbReference>
<dbReference type="STRING" id="172043.RM53_05030"/>
<organism evidence="2 3">
    <name type="scientific">Brevundimonas nasdae</name>
    <dbReference type="NCBI Taxonomy" id="172043"/>
    <lineage>
        <taxon>Bacteria</taxon>
        <taxon>Pseudomonadati</taxon>
        <taxon>Pseudomonadota</taxon>
        <taxon>Alphaproteobacteria</taxon>
        <taxon>Caulobacterales</taxon>
        <taxon>Caulobacteraceae</taxon>
        <taxon>Brevundimonas</taxon>
    </lineage>
</organism>
<evidence type="ECO:0000313" key="2">
    <source>
        <dbReference type="EMBL" id="KIC59768.1"/>
    </source>
</evidence>
<dbReference type="AlphaFoldDB" id="A0A0B4DZS0"/>
<accession>A0A0B4DZS0</accession>
<comment type="caution">
    <text evidence="2">The sequence shown here is derived from an EMBL/GenBank/DDBJ whole genome shotgun (WGS) entry which is preliminary data.</text>
</comment>
<dbReference type="RefSeq" id="WP_039244807.1">
    <property type="nucleotide sequence ID" value="NZ_JWSY01000005.1"/>
</dbReference>
<dbReference type="EMBL" id="JWSY01000005">
    <property type="protein sequence ID" value="KIC59768.1"/>
    <property type="molecule type" value="Genomic_DNA"/>
</dbReference>
<protein>
    <submittedName>
        <fullName evidence="2">Uncharacterized protein</fullName>
    </submittedName>
</protein>
<feature type="region of interest" description="Disordered" evidence="1">
    <location>
        <begin position="129"/>
        <end position="171"/>
    </location>
</feature>